<dbReference type="Pfam" id="PF17917">
    <property type="entry name" value="RT_RNaseH"/>
    <property type="match status" value="1"/>
</dbReference>
<keyword evidence="9" id="KW-1185">Reference proteome</keyword>
<keyword evidence="2" id="KW-0548">Nucleotidyltransferase</keyword>
<evidence type="ECO:0000256" key="3">
    <source>
        <dbReference type="ARBA" id="ARBA00022722"/>
    </source>
</evidence>
<dbReference type="FunFam" id="3.30.70.270:FF:000020">
    <property type="entry name" value="Transposon Tf2-6 polyprotein-like Protein"/>
    <property type="match status" value="1"/>
</dbReference>
<evidence type="ECO:0000256" key="6">
    <source>
        <dbReference type="ARBA" id="ARBA00022918"/>
    </source>
</evidence>
<evidence type="ECO:0000313" key="8">
    <source>
        <dbReference type="EMBL" id="KAL1540610.1"/>
    </source>
</evidence>
<keyword evidence="1" id="KW-0808">Transferase</keyword>
<dbReference type="AlphaFoldDB" id="A0ABD1G902"/>
<dbReference type="Proteomes" id="UP001567538">
    <property type="component" value="Unassembled WGS sequence"/>
</dbReference>
<gene>
    <name evidence="8" type="ORF">AAHA92_24938</name>
</gene>
<dbReference type="SUPFAM" id="SSF56672">
    <property type="entry name" value="DNA/RNA polymerases"/>
    <property type="match status" value="1"/>
</dbReference>
<feature type="domain" description="Reverse transcriptase RNase H-like" evidence="7">
    <location>
        <begin position="73"/>
        <end position="172"/>
    </location>
</feature>
<name>A0ABD1G902_SALDI</name>
<evidence type="ECO:0000256" key="2">
    <source>
        <dbReference type="ARBA" id="ARBA00022695"/>
    </source>
</evidence>
<keyword evidence="6" id="KW-0695">RNA-directed DNA polymerase</keyword>
<dbReference type="PANTHER" id="PTHR34072">
    <property type="entry name" value="ENZYMATIC POLYPROTEIN-RELATED"/>
    <property type="match status" value="1"/>
</dbReference>
<organism evidence="8 9">
    <name type="scientific">Salvia divinorum</name>
    <name type="common">Maria pastora</name>
    <name type="synonym">Diviner's sage</name>
    <dbReference type="NCBI Taxonomy" id="28513"/>
    <lineage>
        <taxon>Eukaryota</taxon>
        <taxon>Viridiplantae</taxon>
        <taxon>Streptophyta</taxon>
        <taxon>Embryophyta</taxon>
        <taxon>Tracheophyta</taxon>
        <taxon>Spermatophyta</taxon>
        <taxon>Magnoliopsida</taxon>
        <taxon>eudicotyledons</taxon>
        <taxon>Gunneridae</taxon>
        <taxon>Pentapetalae</taxon>
        <taxon>asterids</taxon>
        <taxon>lamiids</taxon>
        <taxon>Lamiales</taxon>
        <taxon>Lamiaceae</taxon>
        <taxon>Nepetoideae</taxon>
        <taxon>Mentheae</taxon>
        <taxon>Salviinae</taxon>
        <taxon>Salvia</taxon>
        <taxon>Salvia subgen. Calosphace</taxon>
    </lineage>
</organism>
<protein>
    <recommendedName>
        <fullName evidence="7">Reverse transcriptase RNase H-like domain-containing protein</fullName>
    </recommendedName>
</protein>
<dbReference type="GO" id="GO:0004519">
    <property type="term" value="F:endonuclease activity"/>
    <property type="evidence" value="ECO:0007669"/>
    <property type="project" value="UniProtKB-KW"/>
</dbReference>
<evidence type="ECO:0000256" key="1">
    <source>
        <dbReference type="ARBA" id="ARBA00022679"/>
    </source>
</evidence>
<dbReference type="GO" id="GO:0016787">
    <property type="term" value="F:hydrolase activity"/>
    <property type="evidence" value="ECO:0007669"/>
    <property type="project" value="UniProtKB-KW"/>
</dbReference>
<evidence type="ECO:0000256" key="4">
    <source>
        <dbReference type="ARBA" id="ARBA00022759"/>
    </source>
</evidence>
<dbReference type="InterPro" id="IPR041373">
    <property type="entry name" value="RT_RNaseH"/>
</dbReference>
<accession>A0ABD1G902</accession>
<reference evidence="8 9" key="1">
    <citation type="submission" date="2024-06" db="EMBL/GenBank/DDBJ databases">
        <title>A chromosome level genome sequence of Diviner's sage (Salvia divinorum).</title>
        <authorList>
            <person name="Ford S.A."/>
            <person name="Ro D.-K."/>
            <person name="Ness R.W."/>
            <person name="Phillips M.A."/>
        </authorList>
    </citation>
    <scope>NUCLEOTIDE SEQUENCE [LARGE SCALE GENOMIC DNA]</scope>
    <source>
        <strain evidence="8">SAF-2024a</strain>
        <tissue evidence="8">Leaf</tissue>
    </source>
</reference>
<keyword evidence="3" id="KW-0540">Nuclease</keyword>
<keyword evidence="5" id="KW-0378">Hydrolase</keyword>
<dbReference type="CDD" id="cd09274">
    <property type="entry name" value="RNase_HI_RT_Ty3"/>
    <property type="match status" value="1"/>
</dbReference>
<dbReference type="EMBL" id="JBEAFC010000009">
    <property type="protein sequence ID" value="KAL1540610.1"/>
    <property type="molecule type" value="Genomic_DNA"/>
</dbReference>
<comment type="caution">
    <text evidence="8">The sequence shown here is derived from an EMBL/GenBank/DDBJ whole genome shotgun (WGS) entry which is preliminary data.</text>
</comment>
<dbReference type="PANTHER" id="PTHR34072:SF50">
    <property type="entry name" value="NUCLEOTIDYLTRANSFERASE, RIBONUCLEASE H"/>
    <property type="match status" value="1"/>
</dbReference>
<proteinExistence type="predicted"/>
<dbReference type="GO" id="GO:0003964">
    <property type="term" value="F:RNA-directed DNA polymerase activity"/>
    <property type="evidence" value="ECO:0007669"/>
    <property type="project" value="UniProtKB-KW"/>
</dbReference>
<dbReference type="InterPro" id="IPR043502">
    <property type="entry name" value="DNA/RNA_pol_sf"/>
</dbReference>
<dbReference type="InterPro" id="IPR043128">
    <property type="entry name" value="Rev_trsase/Diguanyl_cyclase"/>
</dbReference>
<evidence type="ECO:0000313" key="9">
    <source>
        <dbReference type="Proteomes" id="UP001567538"/>
    </source>
</evidence>
<keyword evidence="4" id="KW-0255">Endonuclease</keyword>
<dbReference type="Gene3D" id="3.30.70.270">
    <property type="match status" value="1"/>
</dbReference>
<evidence type="ECO:0000256" key="5">
    <source>
        <dbReference type="ARBA" id="ARBA00022801"/>
    </source>
</evidence>
<evidence type="ECO:0000259" key="7">
    <source>
        <dbReference type="Pfam" id="PF17917"/>
    </source>
</evidence>
<dbReference type="Gene3D" id="3.10.20.370">
    <property type="match status" value="1"/>
</dbReference>
<sequence length="180" mass="20969">MQSWSTPKNVTELNGFLGLTSYYRRFVRGYGAIARPLTQLLKKDKFCWSKETGDAFGKLKLLMTFTPVLALPNFEEEFVIETDVSGYGLGAVLMQQHRPLAYLSRGQSDKQHNRSTYEKKMLAILEVIRPCRPYLLGHRFKIVTDQCSLRFLLEQKVSTPEQQRWMAKLMGYDYEIVYRP</sequence>